<feature type="compositionally biased region" description="Polar residues" evidence="7">
    <location>
        <begin position="224"/>
        <end position="235"/>
    </location>
</feature>
<dbReference type="GO" id="GO:0008173">
    <property type="term" value="F:RNA methyltransferase activity"/>
    <property type="evidence" value="ECO:0007669"/>
    <property type="project" value="UniProtKB-UniRule"/>
</dbReference>
<gene>
    <name evidence="9" type="ORF">C7M84_003148</name>
</gene>
<accession>A0A3R7QTT5</accession>
<feature type="compositionally biased region" description="Acidic residues" evidence="7">
    <location>
        <begin position="184"/>
        <end position="196"/>
    </location>
</feature>
<feature type="compositionally biased region" description="Basic and acidic residues" evidence="7">
    <location>
        <begin position="578"/>
        <end position="595"/>
    </location>
</feature>
<dbReference type="GO" id="GO:0040031">
    <property type="term" value="P:snRNA modification"/>
    <property type="evidence" value="ECO:0007669"/>
    <property type="project" value="TreeGrafter"/>
</dbReference>
<dbReference type="Pfam" id="PF13649">
    <property type="entry name" value="Methyltransf_25"/>
    <property type="match status" value="1"/>
</dbReference>
<comment type="caution">
    <text evidence="9">The sequence shown here is derived from an EMBL/GenBank/DDBJ whole genome shotgun (WGS) entry which is preliminary data.</text>
</comment>
<dbReference type="EMBL" id="QCYY01001426">
    <property type="protein sequence ID" value="ROT78134.1"/>
    <property type="molecule type" value="Genomic_DNA"/>
</dbReference>
<dbReference type="CDD" id="cd02440">
    <property type="entry name" value="AdoMet_MTases"/>
    <property type="match status" value="1"/>
</dbReference>
<organism evidence="9 10">
    <name type="scientific">Penaeus vannamei</name>
    <name type="common">Whiteleg shrimp</name>
    <name type="synonym">Litopenaeus vannamei</name>
    <dbReference type="NCBI Taxonomy" id="6689"/>
    <lineage>
        <taxon>Eukaryota</taxon>
        <taxon>Metazoa</taxon>
        <taxon>Ecdysozoa</taxon>
        <taxon>Arthropoda</taxon>
        <taxon>Crustacea</taxon>
        <taxon>Multicrustacea</taxon>
        <taxon>Malacostraca</taxon>
        <taxon>Eumalacostraca</taxon>
        <taxon>Eucarida</taxon>
        <taxon>Decapoda</taxon>
        <taxon>Dendrobranchiata</taxon>
        <taxon>Penaeoidea</taxon>
        <taxon>Penaeidae</taxon>
        <taxon>Penaeus</taxon>
    </lineage>
</organism>
<feature type="region of interest" description="Disordered" evidence="7">
    <location>
        <begin position="224"/>
        <end position="315"/>
    </location>
</feature>
<evidence type="ECO:0000256" key="4">
    <source>
        <dbReference type="ARBA" id="ARBA00022691"/>
    </source>
</evidence>
<comment type="similarity">
    <text evidence="1 6">Belongs to the methyltransferase superfamily.</text>
</comment>
<dbReference type="FunFam" id="3.40.50.150:FF:000083">
    <property type="entry name" value="7SK snRNA methylphosphate capping enzyme"/>
    <property type="match status" value="1"/>
</dbReference>
<evidence type="ECO:0000256" key="2">
    <source>
        <dbReference type="ARBA" id="ARBA00022603"/>
    </source>
</evidence>
<reference evidence="9 10" key="1">
    <citation type="submission" date="2018-04" db="EMBL/GenBank/DDBJ databases">
        <authorList>
            <person name="Zhang X."/>
            <person name="Yuan J."/>
            <person name="Li F."/>
            <person name="Xiang J."/>
        </authorList>
    </citation>
    <scope>NUCLEOTIDE SEQUENCE [LARGE SCALE GENOMIC DNA]</scope>
    <source>
        <tissue evidence="9">Muscle</tissue>
    </source>
</reference>
<keyword evidence="4 5" id="KW-0949">S-adenosyl-L-methionine</keyword>
<dbReference type="InterPro" id="IPR039772">
    <property type="entry name" value="Bin3-like"/>
</dbReference>
<evidence type="ECO:0000256" key="3">
    <source>
        <dbReference type="ARBA" id="ARBA00022679"/>
    </source>
</evidence>
<feature type="domain" description="Bin3-type SAM" evidence="8">
    <location>
        <begin position="338"/>
        <end position="567"/>
    </location>
</feature>
<dbReference type="Proteomes" id="UP000283509">
    <property type="component" value="Unassembled WGS sequence"/>
</dbReference>
<dbReference type="PROSITE" id="PS51515">
    <property type="entry name" value="BIN3_SAM"/>
    <property type="match status" value="1"/>
</dbReference>
<evidence type="ECO:0000313" key="9">
    <source>
        <dbReference type="EMBL" id="ROT78134.1"/>
    </source>
</evidence>
<dbReference type="PANTHER" id="PTHR12315">
    <property type="entry name" value="BICOID-INTERACTING PROTEIN RELATED"/>
    <property type="match status" value="1"/>
</dbReference>
<dbReference type="PANTHER" id="PTHR12315:SF0">
    <property type="entry name" value="7SK SNRNA METHYLPHOSPHATE CAPPING ENZYME"/>
    <property type="match status" value="1"/>
</dbReference>
<dbReference type="GO" id="GO:0017069">
    <property type="term" value="F:snRNA binding"/>
    <property type="evidence" value="ECO:0007669"/>
    <property type="project" value="TreeGrafter"/>
</dbReference>
<sequence length="704" mass="79894">MSSELGVERPTTLALPESRMERRVHFSDVAGAQILSDEPTEENTTPSPKKIRTDPEFRYKRKRSYSYSGPGEFRNKRRKNNIVLPSKFLLGGTISDPLNLGSLDKEGIAKLAEDEAAGGTVSKRSDAVRVIIPPNINDPLNLDASSDNEDVLTDALQKQLRRNRRRRKRKRRLSEPGSASVDGEGIDNDGGPAEEEDLQEGILPAPILPKAPLEEAMKPLTVNTEFTTPTPQSSTEARKECTGPVTPTGLKPSTSGVTRPPFKKQRTKSDNKIVSPVIPQPGVERKRHPSHSRQYTDKPHLSQQNLVPPKKYNPKNEHFQYGNYNKYYGYRNPDQTPDVRLDFLKRDWFEGKEVLDIGCNIGHITLTLARDFNPKRVVGIDIDKKLVNIAEKNIKHYLRKSDAEEANFPKSMKLLYGPLKPPLRADGSRSFPYNVKFVHANYVLESDELLETVRPEFDLILCLSVTKWIHLNWGDSGLKRFFRRIFYNLKPGGRLVLEPQGWPSYSKRRKLTKRIFENYKNIRLFPEKFNDYLLHEVGFSTSEKMVTPHHASRGFQRPIIVYTKAGISTKVSSLGEGMSREGSTKRERMNAGRDCEDKKKVSAEKIIDVEASAKKALKRTLDDSSTEAEATLFTELNVASIPLPPFSPNEALTWFRRTQFRLKSIKEATTKADHVIAALPEKIFPRIAPWLDTQPDEIEYDILK</sequence>
<dbReference type="SUPFAM" id="SSF53335">
    <property type="entry name" value="S-adenosyl-L-methionine-dependent methyltransferases"/>
    <property type="match status" value="1"/>
</dbReference>
<dbReference type="InterPro" id="IPR041698">
    <property type="entry name" value="Methyltransf_25"/>
</dbReference>
<keyword evidence="3 6" id="KW-0808">Transferase</keyword>
<keyword evidence="2 6" id="KW-0489">Methyltransferase</keyword>
<dbReference type="InterPro" id="IPR010675">
    <property type="entry name" value="Bin3_C"/>
</dbReference>
<feature type="region of interest" description="Disordered" evidence="7">
    <location>
        <begin position="573"/>
        <end position="595"/>
    </location>
</feature>
<keyword evidence="10" id="KW-1185">Reference proteome</keyword>
<proteinExistence type="inferred from homology"/>
<dbReference type="AlphaFoldDB" id="A0A3R7QTT5"/>
<dbReference type="Pfam" id="PF06859">
    <property type="entry name" value="Bin3"/>
    <property type="match status" value="1"/>
</dbReference>
<feature type="compositionally biased region" description="Basic residues" evidence="7">
    <location>
        <begin position="159"/>
        <end position="172"/>
    </location>
</feature>
<dbReference type="STRING" id="6689.A0A3R7QTT5"/>
<evidence type="ECO:0000259" key="8">
    <source>
        <dbReference type="PROSITE" id="PS51515"/>
    </source>
</evidence>
<dbReference type="EC" id="2.1.1.-" evidence="6"/>
<evidence type="ECO:0000256" key="5">
    <source>
        <dbReference type="PROSITE-ProRule" id="PRU00848"/>
    </source>
</evidence>
<dbReference type="InterPro" id="IPR029063">
    <property type="entry name" value="SAM-dependent_MTases_sf"/>
</dbReference>
<reference evidence="9 10" key="2">
    <citation type="submission" date="2019-01" db="EMBL/GenBank/DDBJ databases">
        <title>The decoding of complex shrimp genome reveals the adaptation for benthos swimmer, frequently molting mechanism and breeding impact on genome.</title>
        <authorList>
            <person name="Sun Y."/>
            <person name="Gao Y."/>
            <person name="Yu Y."/>
        </authorList>
    </citation>
    <scope>NUCLEOTIDE SEQUENCE [LARGE SCALE GENOMIC DNA]</scope>
    <source>
        <tissue evidence="9">Muscle</tissue>
    </source>
</reference>
<name>A0A3R7QTT5_PENVA</name>
<dbReference type="GO" id="GO:0008171">
    <property type="term" value="F:O-methyltransferase activity"/>
    <property type="evidence" value="ECO:0007669"/>
    <property type="project" value="UniProtKB-UniRule"/>
</dbReference>
<evidence type="ECO:0000256" key="7">
    <source>
        <dbReference type="SAM" id="MobiDB-lite"/>
    </source>
</evidence>
<dbReference type="InterPro" id="IPR024160">
    <property type="entry name" value="BIN3_SAM-bd_dom"/>
</dbReference>
<evidence type="ECO:0000256" key="1">
    <source>
        <dbReference type="ARBA" id="ARBA00008361"/>
    </source>
</evidence>
<dbReference type="OrthoDB" id="10017101at2759"/>
<protein>
    <recommendedName>
        <fullName evidence="6">RNA methyltransferase</fullName>
        <ecNumber evidence="6">2.1.1.-</ecNumber>
    </recommendedName>
</protein>
<dbReference type="GO" id="GO:0032259">
    <property type="term" value="P:methylation"/>
    <property type="evidence" value="ECO:0007669"/>
    <property type="project" value="UniProtKB-KW"/>
</dbReference>
<feature type="region of interest" description="Disordered" evidence="7">
    <location>
        <begin position="29"/>
        <end position="52"/>
    </location>
</feature>
<dbReference type="Gene3D" id="3.40.50.150">
    <property type="entry name" value="Vaccinia Virus protein VP39"/>
    <property type="match status" value="1"/>
</dbReference>
<evidence type="ECO:0000256" key="6">
    <source>
        <dbReference type="RuleBase" id="RU367087"/>
    </source>
</evidence>
<feature type="region of interest" description="Disordered" evidence="7">
    <location>
        <begin position="158"/>
        <end position="196"/>
    </location>
</feature>
<evidence type="ECO:0000313" key="10">
    <source>
        <dbReference type="Proteomes" id="UP000283509"/>
    </source>
</evidence>